<reference evidence="4" key="3">
    <citation type="submission" date="2025-04" db="UniProtKB">
        <authorList>
            <consortium name="RefSeq"/>
        </authorList>
    </citation>
    <scope>IDENTIFICATION</scope>
    <source>
        <strain evidence="4">CBS 781.70</strain>
    </source>
</reference>
<dbReference type="RefSeq" id="XP_033531263.1">
    <property type="nucleotide sequence ID" value="XM_033673962.1"/>
</dbReference>
<evidence type="ECO:0008006" key="5">
    <source>
        <dbReference type="Google" id="ProtNLM"/>
    </source>
</evidence>
<reference evidence="2 4" key="1">
    <citation type="submission" date="2020-01" db="EMBL/GenBank/DDBJ databases">
        <authorList>
            <consortium name="DOE Joint Genome Institute"/>
            <person name="Haridas S."/>
            <person name="Albert R."/>
            <person name="Binder M."/>
            <person name="Bloem J."/>
            <person name="Labutti K."/>
            <person name="Salamov A."/>
            <person name="Andreopoulos B."/>
            <person name="Baker S.E."/>
            <person name="Barry K."/>
            <person name="Bills G."/>
            <person name="Bluhm B.H."/>
            <person name="Cannon C."/>
            <person name="Castanera R."/>
            <person name="Culley D.E."/>
            <person name="Daum C."/>
            <person name="Ezra D."/>
            <person name="Gonzalez J.B."/>
            <person name="Henrissat B."/>
            <person name="Kuo A."/>
            <person name="Liang C."/>
            <person name="Lipzen A."/>
            <person name="Lutzoni F."/>
            <person name="Magnuson J."/>
            <person name="Mondo S."/>
            <person name="Nolan M."/>
            <person name="Ohm R."/>
            <person name="Pangilinan J."/>
            <person name="Park H.-J."/>
            <person name="Ramirez L."/>
            <person name="Alfaro M."/>
            <person name="Sun H."/>
            <person name="Tritt A."/>
            <person name="Yoshinaga Y."/>
            <person name="Zwiers L.-H."/>
            <person name="Turgeon B.G."/>
            <person name="Goodwin S.B."/>
            <person name="Spatafora J.W."/>
            <person name="Crous P.W."/>
            <person name="Grigoriev I.V."/>
        </authorList>
    </citation>
    <scope>NUCLEOTIDE SEQUENCE</scope>
    <source>
        <strain evidence="2 4">CBS 781.70</strain>
    </source>
</reference>
<evidence type="ECO:0000313" key="2">
    <source>
        <dbReference type="EMBL" id="KAF1809632.1"/>
    </source>
</evidence>
<organism evidence="2">
    <name type="scientific">Eremomyces bilateralis CBS 781.70</name>
    <dbReference type="NCBI Taxonomy" id="1392243"/>
    <lineage>
        <taxon>Eukaryota</taxon>
        <taxon>Fungi</taxon>
        <taxon>Dikarya</taxon>
        <taxon>Ascomycota</taxon>
        <taxon>Pezizomycotina</taxon>
        <taxon>Dothideomycetes</taxon>
        <taxon>Dothideomycetes incertae sedis</taxon>
        <taxon>Eremomycetales</taxon>
        <taxon>Eremomycetaceae</taxon>
        <taxon>Eremomyces</taxon>
    </lineage>
</organism>
<protein>
    <recommendedName>
        <fullName evidence="5">Secreted protein</fullName>
    </recommendedName>
</protein>
<accession>A0A6G1FVC5</accession>
<evidence type="ECO:0000313" key="3">
    <source>
        <dbReference type="Proteomes" id="UP000504638"/>
    </source>
</evidence>
<name>A0A6G1FVC5_9PEZI</name>
<sequence>MGGSLLLRSLVLLWHESCRFMWRSEWTDGKVERWREDGREAGRVKRERGGAEDGTSLCCSLLSHSVAILSDSLVNIVTKPHYRILKLKSGSPVPGLTRPWAPHRSIDNNTLSTTIDHRVDGRGMHGEVGCLFFTLPAA</sequence>
<proteinExistence type="predicted"/>
<evidence type="ECO:0000256" key="1">
    <source>
        <dbReference type="SAM" id="SignalP"/>
    </source>
</evidence>
<keyword evidence="1" id="KW-0732">Signal</keyword>
<reference evidence="4" key="2">
    <citation type="submission" date="2020-04" db="EMBL/GenBank/DDBJ databases">
        <authorList>
            <consortium name="NCBI Genome Project"/>
        </authorList>
    </citation>
    <scope>NUCLEOTIDE SEQUENCE</scope>
    <source>
        <strain evidence="4">CBS 781.70</strain>
    </source>
</reference>
<gene>
    <name evidence="2 4" type="ORF">P152DRAFT_155357</name>
</gene>
<dbReference type="EMBL" id="ML975171">
    <property type="protein sequence ID" value="KAF1809632.1"/>
    <property type="molecule type" value="Genomic_DNA"/>
</dbReference>
<feature type="chain" id="PRO_5044631605" description="Secreted protein" evidence="1">
    <location>
        <begin position="19"/>
        <end position="138"/>
    </location>
</feature>
<feature type="signal peptide" evidence="1">
    <location>
        <begin position="1"/>
        <end position="18"/>
    </location>
</feature>
<dbReference type="GeneID" id="54414532"/>
<keyword evidence="3" id="KW-1185">Reference proteome</keyword>
<dbReference type="AlphaFoldDB" id="A0A6G1FVC5"/>
<evidence type="ECO:0000313" key="4">
    <source>
        <dbReference type="RefSeq" id="XP_033531263.1"/>
    </source>
</evidence>
<dbReference type="Proteomes" id="UP000504638">
    <property type="component" value="Unplaced"/>
</dbReference>